<keyword evidence="1" id="KW-1133">Transmembrane helix</keyword>
<keyword evidence="1" id="KW-0812">Transmembrane</keyword>
<feature type="transmembrane region" description="Helical" evidence="1">
    <location>
        <begin position="305"/>
        <end position="327"/>
    </location>
</feature>
<keyword evidence="1" id="KW-0472">Membrane</keyword>
<organism evidence="2 3">
    <name type="scientific">Patella caerulea</name>
    <name type="common">Rayed Mediterranean limpet</name>
    <dbReference type="NCBI Taxonomy" id="87958"/>
    <lineage>
        <taxon>Eukaryota</taxon>
        <taxon>Metazoa</taxon>
        <taxon>Spiralia</taxon>
        <taxon>Lophotrochozoa</taxon>
        <taxon>Mollusca</taxon>
        <taxon>Gastropoda</taxon>
        <taxon>Patellogastropoda</taxon>
        <taxon>Patelloidea</taxon>
        <taxon>Patellidae</taxon>
        <taxon>Patella</taxon>
    </lineage>
</organism>
<evidence type="ECO:0000313" key="2">
    <source>
        <dbReference type="EMBL" id="KAK6174510.1"/>
    </source>
</evidence>
<feature type="transmembrane region" description="Helical" evidence="1">
    <location>
        <begin position="99"/>
        <end position="121"/>
    </location>
</feature>
<name>A0AAN8PQE3_PATCE</name>
<gene>
    <name evidence="2" type="ORF">SNE40_017773</name>
</gene>
<accession>A0AAN8PQE3</accession>
<evidence type="ECO:0000313" key="3">
    <source>
        <dbReference type="Proteomes" id="UP001347796"/>
    </source>
</evidence>
<comment type="caution">
    <text evidence="2">The sequence shown here is derived from an EMBL/GenBank/DDBJ whole genome shotgun (WGS) entry which is preliminary data.</text>
</comment>
<feature type="transmembrane region" description="Helical" evidence="1">
    <location>
        <begin position="141"/>
        <end position="162"/>
    </location>
</feature>
<dbReference type="InterPro" id="IPR025333">
    <property type="entry name" value="DUF4239"/>
</dbReference>
<reference evidence="2 3" key="1">
    <citation type="submission" date="2024-01" db="EMBL/GenBank/DDBJ databases">
        <title>The genome of the rayed Mediterranean limpet Patella caerulea (Linnaeus, 1758).</title>
        <authorList>
            <person name="Anh-Thu Weber A."/>
            <person name="Halstead-Nussloch G."/>
        </authorList>
    </citation>
    <scope>NUCLEOTIDE SEQUENCE [LARGE SCALE GENOMIC DNA]</scope>
    <source>
        <strain evidence="2">AATW-2023a</strain>
        <tissue evidence="2">Whole specimen</tissue>
    </source>
</reference>
<feature type="transmembrane region" description="Helical" evidence="1">
    <location>
        <begin position="280"/>
        <end position="299"/>
    </location>
</feature>
<sequence length="368" mass="41380">MSNGTLTLDNFKPNVYEIVVPPLICLAAAIIGLILLFCVTKKRCCCRKVPNVTGHSAVAHLDSAAIKTKLNGDTRSFLSQFDQNVLESLDLFVNQPKELFLIALPCFLSLAFCPLTLFLHIPILNLFWPEELFQPTPNTNDGIACFLVPAGMVYAISFGFAFQQVMSKQQATDMYINQEVDGMHRLLTMVSKMTLSCSTTKLEIYQLVKNEMVKFILYIQDKNIPTELPDLMDVIRLISDDATGWSPVFNTSVRKAIVRIVTDAPYTVGSKAPSKQRINLLQWAFLETLGYFTFLGILLVKGDSYRMELSMCIITVVSISMLCYIVADMDSPFHGFFRSDLAVVKGLAQRLEDMYVQESRRLQSKCTQ</sequence>
<dbReference type="Proteomes" id="UP001347796">
    <property type="component" value="Unassembled WGS sequence"/>
</dbReference>
<keyword evidence="3" id="KW-1185">Reference proteome</keyword>
<dbReference type="EMBL" id="JAZGQO010000011">
    <property type="protein sequence ID" value="KAK6174510.1"/>
    <property type="molecule type" value="Genomic_DNA"/>
</dbReference>
<dbReference type="AlphaFoldDB" id="A0AAN8PQE3"/>
<proteinExistence type="predicted"/>
<feature type="transmembrane region" description="Helical" evidence="1">
    <location>
        <begin position="20"/>
        <end position="39"/>
    </location>
</feature>
<protein>
    <submittedName>
        <fullName evidence="2">Uncharacterized protein</fullName>
    </submittedName>
</protein>
<evidence type="ECO:0000256" key="1">
    <source>
        <dbReference type="SAM" id="Phobius"/>
    </source>
</evidence>
<dbReference type="Pfam" id="PF14023">
    <property type="entry name" value="Bestrophin-like"/>
    <property type="match status" value="1"/>
</dbReference>